<dbReference type="GO" id="GO:0000725">
    <property type="term" value="P:recombinational repair"/>
    <property type="evidence" value="ECO:0007669"/>
    <property type="project" value="TreeGrafter"/>
</dbReference>
<feature type="domain" description="UvrD-like helicase ATP-binding" evidence="8">
    <location>
        <begin position="1"/>
        <end position="259"/>
    </location>
</feature>
<keyword evidence="2 7" id="KW-0378">Hydrolase</keyword>
<feature type="binding site" evidence="7">
    <location>
        <begin position="21"/>
        <end position="28"/>
    </location>
    <ligand>
        <name>ATP</name>
        <dbReference type="ChEBI" id="CHEBI:30616"/>
    </ligand>
</feature>
<accession>A0AA49FLE8</accession>
<evidence type="ECO:0000256" key="2">
    <source>
        <dbReference type="ARBA" id="ARBA00022801"/>
    </source>
</evidence>
<dbReference type="PANTHER" id="PTHR11070:SF2">
    <property type="entry name" value="ATP-DEPENDENT DNA HELICASE SRS2"/>
    <property type="match status" value="1"/>
</dbReference>
<evidence type="ECO:0000256" key="4">
    <source>
        <dbReference type="ARBA" id="ARBA00022840"/>
    </source>
</evidence>
<dbReference type="InterPro" id="IPR027417">
    <property type="entry name" value="P-loop_NTPase"/>
</dbReference>
<evidence type="ECO:0000256" key="3">
    <source>
        <dbReference type="ARBA" id="ARBA00022806"/>
    </source>
</evidence>
<evidence type="ECO:0000259" key="8">
    <source>
        <dbReference type="PROSITE" id="PS51198"/>
    </source>
</evidence>
<organism evidence="9">
    <name type="scientific">Candidatus Nitricoxidivorans perseverans</name>
    <dbReference type="NCBI Taxonomy" id="2975601"/>
    <lineage>
        <taxon>Bacteria</taxon>
        <taxon>Pseudomonadati</taxon>
        <taxon>Pseudomonadota</taxon>
        <taxon>Betaproteobacteria</taxon>
        <taxon>Nitrosomonadales</taxon>
        <taxon>Sterolibacteriaceae</taxon>
        <taxon>Candidatus Nitricoxidivorans</taxon>
    </lineage>
</organism>
<reference evidence="9" key="1">
    <citation type="journal article" date="2023" name="Nat. Microbiol.">
        <title>Enrichment and characterization of a nitric oxide-reducing microbial community in a continuous bioreactor.</title>
        <authorList>
            <person name="Garrido-Amador P."/>
            <person name="Stortenbeker N."/>
            <person name="Wessels H.J.C.T."/>
            <person name="Speth D.R."/>
            <person name="Garcia-Heredia I."/>
            <person name="Kartal B."/>
        </authorList>
    </citation>
    <scope>NUCLEOTIDE SEQUENCE</scope>
    <source>
        <strain evidence="9">MAG1</strain>
    </source>
</reference>
<dbReference type="Gene3D" id="3.40.50.300">
    <property type="entry name" value="P-loop containing nucleotide triphosphate hydrolases"/>
    <property type="match status" value="2"/>
</dbReference>
<dbReference type="GO" id="GO:0005524">
    <property type="term" value="F:ATP binding"/>
    <property type="evidence" value="ECO:0007669"/>
    <property type="project" value="UniProtKB-UniRule"/>
</dbReference>
<dbReference type="PROSITE" id="PS51198">
    <property type="entry name" value="UVRD_HELICASE_ATP_BIND"/>
    <property type="match status" value="1"/>
</dbReference>
<dbReference type="Pfam" id="PF00580">
    <property type="entry name" value="UvrD-helicase"/>
    <property type="match status" value="1"/>
</dbReference>
<dbReference type="SUPFAM" id="SSF52540">
    <property type="entry name" value="P-loop containing nucleoside triphosphate hydrolases"/>
    <property type="match status" value="1"/>
</dbReference>
<gene>
    <name evidence="9" type="ORF">OHM77_00695</name>
</gene>
<keyword evidence="4 7" id="KW-0067">ATP-binding</keyword>
<dbReference type="GO" id="GO:0016787">
    <property type="term" value="F:hydrolase activity"/>
    <property type="evidence" value="ECO:0007669"/>
    <property type="project" value="UniProtKB-UniRule"/>
</dbReference>
<keyword evidence="3 7" id="KW-0347">Helicase</keyword>
<dbReference type="KEGG" id="npv:OHM77_00695"/>
<dbReference type="InterPro" id="IPR014016">
    <property type="entry name" value="UvrD-like_ATP-bd"/>
</dbReference>
<evidence type="ECO:0000256" key="6">
    <source>
        <dbReference type="ARBA" id="ARBA00034923"/>
    </source>
</evidence>
<sequence>MNLNLYQERAVTASGHCTILACPGSGKTRVLSARAAHLLANNEKGRLCAVTFTRDAADELRSRILLACGPDHARRLADGTFHSLALAQIKRFSKGKPPRLLAEGERLAVLRRCWKQHAPSLSFENVIQGIDRVKSRLALPVFSDPALESVFLGYQDLMESEGSMDFSDLLLTTVSKMTSGEMSPLPIRWLLVDEAQDMDEVQMEWILLHGRSGIEVTLVGDDDQSLYAFRHALGYEGLQEVTFALSATETTLPINYRCAPNILTHAAKLIEHNKNRAPKKISAHKEVSGEINVLRLPDRWAEVDQIGNTIINGGDKQEWAILWLFTGFLR</sequence>
<evidence type="ECO:0000256" key="1">
    <source>
        <dbReference type="ARBA" id="ARBA00022741"/>
    </source>
</evidence>
<keyword evidence="5" id="KW-0238">DNA-binding</keyword>
<dbReference type="GO" id="GO:0043138">
    <property type="term" value="F:3'-5' DNA helicase activity"/>
    <property type="evidence" value="ECO:0007669"/>
    <property type="project" value="TreeGrafter"/>
</dbReference>
<evidence type="ECO:0000313" key="9">
    <source>
        <dbReference type="EMBL" id="WIM05839.1"/>
    </source>
</evidence>
<name>A0AA49FLE8_9PROT</name>
<dbReference type="Gene3D" id="1.10.10.160">
    <property type="match status" value="1"/>
</dbReference>
<evidence type="ECO:0000256" key="5">
    <source>
        <dbReference type="ARBA" id="ARBA00023125"/>
    </source>
</evidence>
<dbReference type="Proteomes" id="UP001234916">
    <property type="component" value="Chromosome"/>
</dbReference>
<dbReference type="InterPro" id="IPR000212">
    <property type="entry name" value="DNA_helicase_UvrD/REP"/>
</dbReference>
<dbReference type="CDD" id="cd17932">
    <property type="entry name" value="DEXQc_UvrD"/>
    <property type="match status" value="1"/>
</dbReference>
<proteinExistence type="predicted"/>
<dbReference type="InterPro" id="IPR013986">
    <property type="entry name" value="DExx_box_DNA_helicase_dom_sf"/>
</dbReference>
<keyword evidence="1 7" id="KW-0547">Nucleotide-binding</keyword>
<dbReference type="AlphaFoldDB" id="A0AA49FLE8"/>
<dbReference type="GO" id="GO:0003677">
    <property type="term" value="F:DNA binding"/>
    <property type="evidence" value="ECO:0007669"/>
    <property type="project" value="UniProtKB-KW"/>
</dbReference>
<evidence type="ECO:0000256" key="7">
    <source>
        <dbReference type="PROSITE-ProRule" id="PRU00560"/>
    </source>
</evidence>
<dbReference type="PANTHER" id="PTHR11070">
    <property type="entry name" value="UVRD / RECB / PCRA DNA HELICASE FAMILY MEMBER"/>
    <property type="match status" value="1"/>
</dbReference>
<dbReference type="EMBL" id="CP107246">
    <property type="protein sequence ID" value="WIM05839.1"/>
    <property type="molecule type" value="Genomic_DNA"/>
</dbReference>
<protein>
    <recommendedName>
        <fullName evidence="6">DNA 3'-5' helicase II</fullName>
    </recommendedName>
</protein>